<accession>A0A4Q0M7W2</accession>
<evidence type="ECO:0000313" key="3">
    <source>
        <dbReference type="EMBL" id="RXF69208.1"/>
    </source>
</evidence>
<dbReference type="AlphaFoldDB" id="A0A4Q0M7W2"/>
<dbReference type="InterPro" id="IPR037461">
    <property type="entry name" value="CtCE2-like_dom"/>
</dbReference>
<dbReference type="InterPro" id="IPR036514">
    <property type="entry name" value="SGNH_hydro_sf"/>
</dbReference>
<evidence type="ECO:0000259" key="1">
    <source>
        <dbReference type="Pfam" id="PF13472"/>
    </source>
</evidence>
<evidence type="ECO:0000313" key="4">
    <source>
        <dbReference type="Proteomes" id="UP000290848"/>
    </source>
</evidence>
<dbReference type="CDD" id="cd01831">
    <property type="entry name" value="Endoglucanase_E_like"/>
    <property type="match status" value="1"/>
</dbReference>
<dbReference type="InterPro" id="IPR013830">
    <property type="entry name" value="SGNH_hydro"/>
</dbReference>
<dbReference type="Gene3D" id="2.60.120.260">
    <property type="entry name" value="Galactose-binding domain-like"/>
    <property type="match status" value="1"/>
</dbReference>
<protein>
    <submittedName>
        <fullName evidence="3">Acetyl xylan esterase</fullName>
    </submittedName>
</protein>
<dbReference type="EMBL" id="RXOC01000008">
    <property type="protein sequence ID" value="RXF69208.1"/>
    <property type="molecule type" value="Genomic_DNA"/>
</dbReference>
<evidence type="ECO:0000259" key="2">
    <source>
        <dbReference type="Pfam" id="PF17996"/>
    </source>
</evidence>
<feature type="domain" description="SGNH hydrolase-type esterase" evidence="1">
    <location>
        <begin position="149"/>
        <end position="298"/>
    </location>
</feature>
<reference evidence="3 4" key="1">
    <citation type="submission" date="2018-12" db="EMBL/GenBank/DDBJ databases">
        <title>The Draft Genome Sequence of the Soil Bacterium Pedobacter tournemirensis R1.</title>
        <authorList>
            <person name="He J."/>
        </authorList>
    </citation>
    <scope>NUCLEOTIDE SEQUENCE [LARGE SCALE GENOMIC DNA]</scope>
    <source>
        <strain evidence="3 4">R1</strain>
    </source>
</reference>
<sequence length="352" mass="39401">MVLLATGLLIVSKSASGGGLKFFKSSDPHFQYTGRIDFSNLQLPRFWAPAVYVKIGFTGANCEIVVNDEVLYGKSHNYISVVIDDMPAKRIKLTGKVNRIKVAENLGGKHHTMLLCKSTESNIGYIEFAGIYCGGLWHLPKEPSRKIEFIGNSITCGTGSDTSGYKCGNGEWYDQHNAYMSYGPVTARALDARWQLTAFSGIGLMKSCCEIKVVMPDIFDKINLLDNKLVWDFKKFQPDVVTVCLGQNDGVQDSAVFCSEYLKFIHRLRAYYPSSTIICLSSPMADTQLFEVQKEYLLSISAAASRQGDRAVYSYFFSKRYHNGCGDHPSLSEHQQIAEELALFIKKVKHWE</sequence>
<organism evidence="3 4">
    <name type="scientific">Arcticibacter tournemirensis</name>
    <dbReference type="NCBI Taxonomy" id="699437"/>
    <lineage>
        <taxon>Bacteria</taxon>
        <taxon>Pseudomonadati</taxon>
        <taxon>Bacteroidota</taxon>
        <taxon>Sphingobacteriia</taxon>
        <taxon>Sphingobacteriales</taxon>
        <taxon>Sphingobacteriaceae</taxon>
        <taxon>Arcticibacter</taxon>
    </lineage>
</organism>
<dbReference type="GO" id="GO:0052689">
    <property type="term" value="F:carboxylic ester hydrolase activity"/>
    <property type="evidence" value="ECO:0007669"/>
    <property type="project" value="InterPro"/>
</dbReference>
<dbReference type="Gene3D" id="3.40.50.1110">
    <property type="entry name" value="SGNH hydrolase"/>
    <property type="match status" value="1"/>
</dbReference>
<dbReference type="InterPro" id="IPR052762">
    <property type="entry name" value="PCW_deacetylase/CE"/>
</dbReference>
<dbReference type="PANTHER" id="PTHR37834:SF2">
    <property type="entry name" value="ESTERASE, SGNH HYDROLASE-TYPE"/>
    <property type="match status" value="1"/>
</dbReference>
<proteinExistence type="predicted"/>
<dbReference type="PANTHER" id="PTHR37834">
    <property type="entry name" value="GDSL-LIKE LIPASE/ACYLHYDROLASE DOMAIN PROTEIN (AFU_ORTHOLOGUE AFUA_2G00620)"/>
    <property type="match status" value="1"/>
</dbReference>
<comment type="caution">
    <text evidence="3">The sequence shown here is derived from an EMBL/GenBank/DDBJ whole genome shotgun (WGS) entry which is preliminary data.</text>
</comment>
<gene>
    <name evidence="3" type="ORF">EKH83_13610</name>
</gene>
<dbReference type="SUPFAM" id="SSF52266">
    <property type="entry name" value="SGNH hydrolase"/>
    <property type="match status" value="1"/>
</dbReference>
<dbReference type="InterPro" id="IPR040794">
    <property type="entry name" value="CE2_N"/>
</dbReference>
<feature type="domain" description="Carbohydrate esterase 2 N-terminal" evidence="2">
    <location>
        <begin position="32"/>
        <end position="136"/>
    </location>
</feature>
<name>A0A4Q0M7W2_9SPHI</name>
<dbReference type="Proteomes" id="UP000290848">
    <property type="component" value="Unassembled WGS sequence"/>
</dbReference>
<dbReference type="Pfam" id="PF13472">
    <property type="entry name" value="Lipase_GDSL_2"/>
    <property type="match status" value="1"/>
</dbReference>
<dbReference type="Pfam" id="PF17996">
    <property type="entry name" value="CE2_N"/>
    <property type="match status" value="1"/>
</dbReference>